<proteinExistence type="predicted"/>
<dbReference type="Proteomes" id="UP001275049">
    <property type="component" value="Unassembled WGS sequence"/>
</dbReference>
<dbReference type="EMBL" id="JAWNGC010000001">
    <property type="protein sequence ID" value="MDY5154282.1"/>
    <property type="molecule type" value="Genomic_DNA"/>
</dbReference>
<evidence type="ECO:0000313" key="3">
    <source>
        <dbReference type="Proteomes" id="UP001275049"/>
    </source>
</evidence>
<dbReference type="Proteomes" id="UP001281731">
    <property type="component" value="Unassembled WGS sequence"/>
</dbReference>
<sequence>MANGKFDSKNVSAGKPYGTGVIYAAPLGTTIPTDAITALPAGFSNLGYVSEDGIVNSFETDTEEIKAMGGDTVLVVQTSRTETFKYTLIETMNEDALKQTFGADNVSKGKVVHNGKDRGSWVYVIEILLTGDKVRRIVVPNAKVTEIGEITYADGEAIGYETTLSALPDEAGNTAYEYTAAITSGSSASSRS</sequence>
<dbReference type="InterPro" id="IPR058154">
    <property type="entry name" value="Bxb1_TTP-like"/>
</dbReference>
<evidence type="ECO:0000313" key="1">
    <source>
        <dbReference type="EMBL" id="MDY5132240.1"/>
    </source>
</evidence>
<dbReference type="AlphaFoldDB" id="A0AAW9HKG9"/>
<keyword evidence="3" id="KW-1185">Reference proteome</keyword>
<organism evidence="2 4">
    <name type="scientific">Actinotignum urinale</name>
    <dbReference type="NCBI Taxonomy" id="190146"/>
    <lineage>
        <taxon>Bacteria</taxon>
        <taxon>Bacillati</taxon>
        <taxon>Actinomycetota</taxon>
        <taxon>Actinomycetes</taxon>
        <taxon>Actinomycetales</taxon>
        <taxon>Actinomycetaceae</taxon>
        <taxon>Actinotignum</taxon>
    </lineage>
</organism>
<evidence type="ECO:0000313" key="2">
    <source>
        <dbReference type="EMBL" id="MDY5154282.1"/>
    </source>
</evidence>
<protein>
    <submittedName>
        <fullName evidence="2">Phage tail protein</fullName>
    </submittedName>
</protein>
<accession>A0AAW9HKG9</accession>
<gene>
    <name evidence="2" type="ORF">R6G80_00870</name>
    <name evidence="1" type="ORF">R6G86_00590</name>
</gene>
<evidence type="ECO:0000313" key="4">
    <source>
        <dbReference type="Proteomes" id="UP001281731"/>
    </source>
</evidence>
<dbReference type="EMBL" id="JAWNGA010000001">
    <property type="protein sequence ID" value="MDY5132240.1"/>
    <property type="molecule type" value="Genomic_DNA"/>
</dbReference>
<name>A0AAW9HKG9_9ACTO</name>
<reference evidence="2 3" key="1">
    <citation type="submission" date="2023-10" db="EMBL/GenBank/DDBJ databases">
        <title>Whole Genome based description of the genera Actinobaculum and Actinotignum reveals a complex phylogenetic relationship within the species included in the genus Actinotignum.</title>
        <authorList>
            <person name="Jensen C.S."/>
            <person name="Dargis R."/>
            <person name="Kemp M."/>
            <person name="Christensen J.J."/>
        </authorList>
    </citation>
    <scope>NUCLEOTIDE SEQUENCE</scope>
    <source>
        <strain evidence="2">SLA_B511</strain>
        <strain evidence="1 3">SLA_B974</strain>
    </source>
</reference>
<dbReference type="Pfam" id="PF25681">
    <property type="entry name" value="Phage_TTP_17"/>
    <property type="match status" value="1"/>
</dbReference>
<dbReference type="RefSeq" id="WP_102166073.1">
    <property type="nucleotide sequence ID" value="NZ_CP126967.1"/>
</dbReference>
<comment type="caution">
    <text evidence="2">The sequence shown here is derived from an EMBL/GenBank/DDBJ whole genome shotgun (WGS) entry which is preliminary data.</text>
</comment>